<evidence type="ECO:0000313" key="2">
    <source>
        <dbReference type="EMBL" id="CAK0791866.1"/>
    </source>
</evidence>
<evidence type="ECO:0000313" key="3">
    <source>
        <dbReference type="Proteomes" id="UP001189429"/>
    </source>
</evidence>
<organism evidence="2 3">
    <name type="scientific">Prorocentrum cordatum</name>
    <dbReference type="NCBI Taxonomy" id="2364126"/>
    <lineage>
        <taxon>Eukaryota</taxon>
        <taxon>Sar</taxon>
        <taxon>Alveolata</taxon>
        <taxon>Dinophyceae</taxon>
        <taxon>Prorocentrales</taxon>
        <taxon>Prorocentraceae</taxon>
        <taxon>Prorocentrum</taxon>
    </lineage>
</organism>
<sequence length="415" mass="44872">MFAGSGLDGAEPQEPKLSKRQQRLRQRQEELTHKFRELELLELYLSRFAAKRRISLQILVDLYQAMITATVRAKKNRGGEAGAQKNKKHKGRADAALRQLQDQLSQRISKLLTRALKQICRPAQVREVAEWCSPDEWADRARQLLELAAGPQAAAAGLRPQAVGSQLLYFFCASQRAAALGGAAAGAEAGAGWSLAEELLGGVLRDWGSKKDCEGWCEAALGAFAFRAPEVLLRLPWLEHVRSNKKVFAQRSQIAFISERLLRNLPPEVAVGAAATELGQGFTALCTELLEGTLSGKDSKDEASDSSASQRAKLRREGLRGLAVALKASQKKGGGSQSGPTLDTKHVASVVARVRDSLPAKRGQVYQLCWDVLRKVGKPHAGKGGGAQEGAAEGQKRPRSDGEQSAASGKKRKTS</sequence>
<reference evidence="2" key="1">
    <citation type="submission" date="2023-10" db="EMBL/GenBank/DDBJ databases">
        <authorList>
            <person name="Chen Y."/>
            <person name="Shah S."/>
            <person name="Dougan E. K."/>
            <person name="Thang M."/>
            <person name="Chan C."/>
        </authorList>
    </citation>
    <scope>NUCLEOTIDE SEQUENCE [LARGE SCALE GENOMIC DNA]</scope>
</reference>
<comment type="caution">
    <text evidence="2">The sequence shown here is derived from an EMBL/GenBank/DDBJ whole genome shotgun (WGS) entry which is preliminary data.</text>
</comment>
<evidence type="ECO:0000256" key="1">
    <source>
        <dbReference type="SAM" id="MobiDB-lite"/>
    </source>
</evidence>
<protein>
    <submittedName>
        <fullName evidence="2">Uncharacterized protein</fullName>
    </submittedName>
</protein>
<feature type="region of interest" description="Disordered" evidence="1">
    <location>
        <begin position="74"/>
        <end position="93"/>
    </location>
</feature>
<proteinExistence type="predicted"/>
<feature type="region of interest" description="Disordered" evidence="1">
    <location>
        <begin position="377"/>
        <end position="415"/>
    </location>
</feature>
<feature type="region of interest" description="Disordered" evidence="1">
    <location>
        <begin position="1"/>
        <end position="25"/>
    </location>
</feature>
<dbReference type="EMBL" id="CAUYUJ010000670">
    <property type="protein sequence ID" value="CAK0791866.1"/>
    <property type="molecule type" value="Genomic_DNA"/>
</dbReference>
<dbReference type="Proteomes" id="UP001189429">
    <property type="component" value="Unassembled WGS sequence"/>
</dbReference>
<accession>A0ABN9PGG4</accession>
<name>A0ABN9PGG4_9DINO</name>
<keyword evidence="3" id="KW-1185">Reference proteome</keyword>
<gene>
    <name evidence="2" type="ORF">PCOR1329_LOCUS2655</name>
</gene>